<name>A0ABM7XAF2_9BACT</name>
<gene>
    <name evidence="8" type="ORF">AMPC_19430</name>
</gene>
<evidence type="ECO:0000259" key="7">
    <source>
        <dbReference type="Pfam" id="PF01274"/>
    </source>
</evidence>
<keyword evidence="5" id="KW-0808">Transferase</keyword>
<reference evidence="9" key="1">
    <citation type="journal article" date="2022" name="Int. J. Syst. Evol. Microbiol.">
        <title>Anaeromyxobacter oryzae sp. nov., Anaeromyxobacter diazotrophicus sp. nov. and Anaeromyxobacter paludicola sp. nov., isolated from paddy soils.</title>
        <authorList>
            <person name="Itoh H."/>
            <person name="Xu Z."/>
            <person name="Mise K."/>
            <person name="Masuda Y."/>
            <person name="Ushijima N."/>
            <person name="Hayakawa C."/>
            <person name="Shiratori Y."/>
            <person name="Senoo K."/>
        </authorList>
    </citation>
    <scope>NUCLEOTIDE SEQUENCE [LARGE SCALE GENOMIC DNA]</scope>
    <source>
        <strain evidence="9">Red630</strain>
    </source>
</reference>
<dbReference type="Gene3D" id="3.20.20.360">
    <property type="entry name" value="Malate synthase, domain 3"/>
    <property type="match status" value="1"/>
</dbReference>
<dbReference type="PANTHER" id="PTHR42902">
    <property type="entry name" value="MALATE SYNTHASE"/>
    <property type="match status" value="1"/>
</dbReference>
<dbReference type="EMBL" id="AP025592">
    <property type="protein sequence ID" value="BDG08830.1"/>
    <property type="molecule type" value="Genomic_DNA"/>
</dbReference>
<protein>
    <recommendedName>
        <fullName evidence="2">malate synthase</fullName>
        <ecNumber evidence="2">2.3.3.9</ecNumber>
    </recommendedName>
</protein>
<organism evidence="8 9">
    <name type="scientific">Anaeromyxobacter paludicola</name>
    <dbReference type="NCBI Taxonomy" id="2918171"/>
    <lineage>
        <taxon>Bacteria</taxon>
        <taxon>Pseudomonadati</taxon>
        <taxon>Myxococcota</taxon>
        <taxon>Myxococcia</taxon>
        <taxon>Myxococcales</taxon>
        <taxon>Cystobacterineae</taxon>
        <taxon>Anaeromyxobacteraceae</taxon>
        <taxon>Anaeromyxobacter</taxon>
    </lineage>
</organism>
<dbReference type="Pfam" id="PF01274">
    <property type="entry name" value="MS_TIM-barrel"/>
    <property type="match status" value="1"/>
</dbReference>
<proteinExistence type="inferred from homology"/>
<dbReference type="InterPro" id="IPR046363">
    <property type="entry name" value="MS_N_TIM-barrel_dom"/>
</dbReference>
<dbReference type="EC" id="2.3.3.9" evidence="2"/>
<sequence>MVRADILQQFPELFGTRQVNGRQVNVEETIAALTRELRPAIAEALNARRELLAENVPVTRKYAWAGWDETFEDPAGGKPWTFRQIVQGMLDNAAGRESPWRWRLNDEVPIPEHVHPSRNPGLELTGPWHPLDMAFNALNSPAPMNMPDFEDASPSHFTPEGAAAGEPVGVFAALRNAREIFEGKWNDRPYEVEKKGKTRQYRISKPPARWPTRLARPPSLHVLYEHVQVDGAPAPGLVVVATLWALGNFDALRRSGSGVYFYIPKLQSPREALVVERLLSRLEETLGVPAGTLKAKMLYEEGNAGRVLPAIVWTLRRRLLGTNVGRWDYLGSLIEMWKDDPEGVFPDPQSIGMATPNMIAYQRYNAQLMLMAGMKDGALSNGAPIGGMAAVMIYQPSDPYGRSRYNPLALRAMAIDKLRERILGLQLVPEGPLPGAAPTLAGILAGEAKGTLHDAYRQSWVASPEPEYVAAGNAPLRAPIGELQALLDAPRQTVEVAGKPVPTVASGLSDAERSLLQSRGLLDAEGRITPAVIRPEALASPEAFLTPELWSAIYRVPKGDVTIAHVQHAFYMAANYGFQILNGNFAAAIDDYELKLRFMNDLATYRINVSWLWTLVRHEARITRDGHLLRQALTEDGVVLAAPAEEVKAGSRFTRALFDKVFAYHDEWTAAFFAEQDRKGAAGRFDRSKAPVIMELLKRQLLSPRYIQHSARVLFVVGEAPAAEREPILEAVFDLGREELLAKVRAGERTERLLKLRDYVYDVCL</sequence>
<keyword evidence="9" id="KW-1185">Reference proteome</keyword>
<evidence type="ECO:0000256" key="5">
    <source>
        <dbReference type="ARBA" id="ARBA00022679"/>
    </source>
</evidence>
<dbReference type="SUPFAM" id="SSF51645">
    <property type="entry name" value="Malate synthase G"/>
    <property type="match status" value="1"/>
</dbReference>
<comment type="catalytic activity">
    <reaction evidence="6">
        <text>glyoxylate + acetyl-CoA + H2O = (S)-malate + CoA + H(+)</text>
        <dbReference type="Rhea" id="RHEA:18181"/>
        <dbReference type="ChEBI" id="CHEBI:15377"/>
        <dbReference type="ChEBI" id="CHEBI:15378"/>
        <dbReference type="ChEBI" id="CHEBI:15589"/>
        <dbReference type="ChEBI" id="CHEBI:36655"/>
        <dbReference type="ChEBI" id="CHEBI:57287"/>
        <dbReference type="ChEBI" id="CHEBI:57288"/>
        <dbReference type="EC" id="2.3.3.9"/>
    </reaction>
</comment>
<dbReference type="Gene3D" id="1.20.1220.12">
    <property type="entry name" value="Malate synthase, domain III"/>
    <property type="match status" value="1"/>
</dbReference>
<keyword evidence="3" id="KW-0329">Glyoxylate bypass</keyword>
<accession>A0ABM7XAF2</accession>
<dbReference type="PANTHER" id="PTHR42902:SF1">
    <property type="entry name" value="MALATE SYNTHASE 1-RELATED"/>
    <property type="match status" value="1"/>
</dbReference>
<comment type="similarity">
    <text evidence="1">Belongs to the malate synthase family.</text>
</comment>
<dbReference type="InterPro" id="IPR001465">
    <property type="entry name" value="Malate_synthase_TIM"/>
</dbReference>
<evidence type="ECO:0000256" key="4">
    <source>
        <dbReference type="ARBA" id="ARBA00022532"/>
    </source>
</evidence>
<evidence type="ECO:0000256" key="6">
    <source>
        <dbReference type="ARBA" id="ARBA00047918"/>
    </source>
</evidence>
<evidence type="ECO:0000313" key="8">
    <source>
        <dbReference type="EMBL" id="BDG08830.1"/>
    </source>
</evidence>
<dbReference type="Proteomes" id="UP001162734">
    <property type="component" value="Chromosome"/>
</dbReference>
<dbReference type="RefSeq" id="WP_248346088.1">
    <property type="nucleotide sequence ID" value="NZ_AP025592.1"/>
</dbReference>
<evidence type="ECO:0000256" key="3">
    <source>
        <dbReference type="ARBA" id="ARBA00022435"/>
    </source>
</evidence>
<keyword evidence="4" id="KW-0816">Tricarboxylic acid cycle</keyword>
<evidence type="ECO:0000256" key="2">
    <source>
        <dbReference type="ARBA" id="ARBA00012636"/>
    </source>
</evidence>
<dbReference type="InterPro" id="IPR011076">
    <property type="entry name" value="Malate_synth_sf"/>
</dbReference>
<evidence type="ECO:0000256" key="1">
    <source>
        <dbReference type="ARBA" id="ARBA00006394"/>
    </source>
</evidence>
<dbReference type="InterPro" id="IPR044856">
    <property type="entry name" value="Malate_synth_C_sf"/>
</dbReference>
<dbReference type="InterPro" id="IPR006252">
    <property type="entry name" value="Malate_synthA"/>
</dbReference>
<evidence type="ECO:0000313" key="9">
    <source>
        <dbReference type="Proteomes" id="UP001162734"/>
    </source>
</evidence>
<feature type="domain" description="Malate synthase TIM barrel" evidence="7">
    <location>
        <begin position="214"/>
        <end position="424"/>
    </location>
</feature>